<dbReference type="AlphaFoldDB" id="A0A4R7FA14"/>
<feature type="chain" id="PRO_5020891968" evidence="1">
    <location>
        <begin position="22"/>
        <end position="173"/>
    </location>
</feature>
<dbReference type="PROSITE" id="PS51257">
    <property type="entry name" value="PROKAR_LIPOPROTEIN"/>
    <property type="match status" value="1"/>
</dbReference>
<dbReference type="OrthoDB" id="670730at2"/>
<keyword evidence="3" id="KW-1185">Reference proteome</keyword>
<name>A0A4R7FA14_9FLAO</name>
<dbReference type="EMBL" id="SOAG01000002">
    <property type="protein sequence ID" value="TDS65294.1"/>
    <property type="molecule type" value="Genomic_DNA"/>
</dbReference>
<dbReference type="RefSeq" id="WP_133711519.1">
    <property type="nucleotide sequence ID" value="NZ_SOAG01000002.1"/>
</dbReference>
<dbReference type="InterPro" id="IPR027829">
    <property type="entry name" value="DUF4625"/>
</dbReference>
<organism evidence="2 3">
    <name type="scientific">Myroides indicus</name>
    <dbReference type="NCBI Taxonomy" id="1323422"/>
    <lineage>
        <taxon>Bacteria</taxon>
        <taxon>Pseudomonadati</taxon>
        <taxon>Bacteroidota</taxon>
        <taxon>Flavobacteriia</taxon>
        <taxon>Flavobacteriales</taxon>
        <taxon>Flavobacteriaceae</taxon>
        <taxon>Myroides</taxon>
    </lineage>
</organism>
<evidence type="ECO:0000313" key="3">
    <source>
        <dbReference type="Proteomes" id="UP000295215"/>
    </source>
</evidence>
<dbReference type="Pfam" id="PF15418">
    <property type="entry name" value="DUF4625"/>
    <property type="match status" value="1"/>
</dbReference>
<protein>
    <submittedName>
        <fullName evidence="2">Uncharacterized protein DUF4625</fullName>
    </submittedName>
</protein>
<accession>A0A4R7FA14</accession>
<evidence type="ECO:0000313" key="2">
    <source>
        <dbReference type="EMBL" id="TDS65294.1"/>
    </source>
</evidence>
<evidence type="ECO:0000256" key="1">
    <source>
        <dbReference type="SAM" id="SignalP"/>
    </source>
</evidence>
<feature type="signal peptide" evidence="1">
    <location>
        <begin position="1"/>
        <end position="21"/>
    </location>
</feature>
<comment type="caution">
    <text evidence="2">The sequence shown here is derived from an EMBL/GenBank/DDBJ whole genome shotgun (WGS) entry which is preliminary data.</text>
</comment>
<sequence>MKTLKYIVIVALASAFTSCSSSDDSVDTEKPVIVLNAPEEGAKLEAGKDVHFDMEVSDNEALGSYNVDIHNDFDGHTHGIVAMAEDHDHEDENEHRTPFQFNKTWDDIYGKKNDDVHHHEIIIPADAKRGKYHFVVKVLDKAGNQEMVYRNIEIVDPGEGNSDHDHDHDHDHE</sequence>
<gene>
    <name evidence="2" type="ORF">C8P70_10276</name>
</gene>
<dbReference type="Proteomes" id="UP000295215">
    <property type="component" value="Unassembled WGS sequence"/>
</dbReference>
<proteinExistence type="predicted"/>
<keyword evidence="1" id="KW-0732">Signal</keyword>
<reference evidence="2 3" key="1">
    <citation type="submission" date="2019-03" db="EMBL/GenBank/DDBJ databases">
        <title>Genomic Encyclopedia of Archaeal and Bacterial Type Strains, Phase II (KMG-II): from individual species to whole genera.</title>
        <authorList>
            <person name="Goeker M."/>
        </authorList>
    </citation>
    <scope>NUCLEOTIDE SEQUENCE [LARGE SCALE GENOMIC DNA]</scope>
    <source>
        <strain evidence="2 3">DSM 28213</strain>
    </source>
</reference>